<feature type="region of interest" description="Disordered" evidence="5">
    <location>
        <begin position="120"/>
        <end position="143"/>
    </location>
</feature>
<feature type="transmembrane region" description="Helical" evidence="6">
    <location>
        <begin position="197"/>
        <end position="220"/>
    </location>
</feature>
<accession>A0A316UE13</accession>
<keyword evidence="4 6" id="KW-0472">Membrane</keyword>
<keyword evidence="3 6" id="KW-1133">Transmembrane helix</keyword>
<evidence type="ECO:0000256" key="2">
    <source>
        <dbReference type="ARBA" id="ARBA00022692"/>
    </source>
</evidence>
<dbReference type="PANTHER" id="PTHR31465">
    <property type="entry name" value="PROTEIN RTA1-RELATED"/>
    <property type="match status" value="1"/>
</dbReference>
<protein>
    <recommendedName>
        <fullName evidence="9">RTA1-domain-containing protein</fullName>
    </recommendedName>
</protein>
<feature type="compositionally biased region" description="Polar residues" evidence="5">
    <location>
        <begin position="127"/>
        <end position="143"/>
    </location>
</feature>
<proteinExistence type="predicted"/>
<dbReference type="AlphaFoldDB" id="A0A316UE13"/>
<dbReference type="EMBL" id="KZ819321">
    <property type="protein sequence ID" value="PWN23456.1"/>
    <property type="molecule type" value="Genomic_DNA"/>
</dbReference>
<evidence type="ECO:0000256" key="5">
    <source>
        <dbReference type="SAM" id="MobiDB-lite"/>
    </source>
</evidence>
<feature type="transmembrane region" description="Helical" evidence="6">
    <location>
        <begin position="240"/>
        <end position="261"/>
    </location>
</feature>
<evidence type="ECO:0000313" key="8">
    <source>
        <dbReference type="Proteomes" id="UP000245942"/>
    </source>
</evidence>
<dbReference type="Proteomes" id="UP000245942">
    <property type="component" value="Unassembled WGS sequence"/>
</dbReference>
<feature type="transmembrane region" description="Helical" evidence="6">
    <location>
        <begin position="155"/>
        <end position="177"/>
    </location>
</feature>
<dbReference type="GO" id="GO:0016020">
    <property type="term" value="C:membrane"/>
    <property type="evidence" value="ECO:0007669"/>
    <property type="project" value="UniProtKB-SubCell"/>
</dbReference>
<feature type="transmembrane region" description="Helical" evidence="6">
    <location>
        <begin position="72"/>
        <end position="94"/>
    </location>
</feature>
<feature type="non-terminal residue" evidence="7">
    <location>
        <position position="1"/>
    </location>
</feature>
<evidence type="ECO:0000256" key="4">
    <source>
        <dbReference type="ARBA" id="ARBA00023136"/>
    </source>
</evidence>
<dbReference type="OrthoDB" id="3358017at2759"/>
<dbReference type="STRING" id="1684307.A0A316UE13"/>
<dbReference type="Pfam" id="PF04479">
    <property type="entry name" value="RTA1"/>
    <property type="match status" value="1"/>
</dbReference>
<keyword evidence="2 6" id="KW-0812">Transmembrane</keyword>
<organism evidence="7 8">
    <name type="scientific">Pseudomicrostroma glucosiphilum</name>
    <dbReference type="NCBI Taxonomy" id="1684307"/>
    <lineage>
        <taxon>Eukaryota</taxon>
        <taxon>Fungi</taxon>
        <taxon>Dikarya</taxon>
        <taxon>Basidiomycota</taxon>
        <taxon>Ustilaginomycotina</taxon>
        <taxon>Exobasidiomycetes</taxon>
        <taxon>Microstromatales</taxon>
        <taxon>Microstromatales incertae sedis</taxon>
        <taxon>Pseudomicrostroma</taxon>
    </lineage>
</organism>
<evidence type="ECO:0000313" key="7">
    <source>
        <dbReference type="EMBL" id="PWN23456.1"/>
    </source>
</evidence>
<reference evidence="7 8" key="1">
    <citation type="journal article" date="2018" name="Mol. Biol. Evol.">
        <title>Broad Genomic Sampling Reveals a Smut Pathogenic Ancestry of the Fungal Clade Ustilaginomycotina.</title>
        <authorList>
            <person name="Kijpornyongpan T."/>
            <person name="Mondo S.J."/>
            <person name="Barry K."/>
            <person name="Sandor L."/>
            <person name="Lee J."/>
            <person name="Lipzen A."/>
            <person name="Pangilinan J."/>
            <person name="LaButti K."/>
            <person name="Hainaut M."/>
            <person name="Henrissat B."/>
            <person name="Grigoriev I.V."/>
            <person name="Spatafora J.W."/>
            <person name="Aime M.C."/>
        </authorList>
    </citation>
    <scope>NUCLEOTIDE SEQUENCE [LARGE SCALE GENOMIC DNA]</scope>
    <source>
        <strain evidence="7 8">MCA 4718</strain>
    </source>
</reference>
<name>A0A316UE13_9BASI</name>
<feature type="transmembrane region" description="Helical" evidence="6">
    <location>
        <begin position="276"/>
        <end position="297"/>
    </location>
</feature>
<comment type="subcellular location">
    <subcellularLocation>
        <location evidence="1">Membrane</location>
        <topology evidence="1">Multi-pass membrane protein</topology>
    </subcellularLocation>
</comment>
<dbReference type="RefSeq" id="XP_025350616.1">
    <property type="nucleotide sequence ID" value="XM_025489993.1"/>
</dbReference>
<evidence type="ECO:0000256" key="3">
    <source>
        <dbReference type="ARBA" id="ARBA00022989"/>
    </source>
</evidence>
<evidence type="ECO:0008006" key="9">
    <source>
        <dbReference type="Google" id="ProtNLM"/>
    </source>
</evidence>
<dbReference type="InterPro" id="IPR007568">
    <property type="entry name" value="RTA1"/>
</dbReference>
<feature type="transmembrane region" description="Helical" evidence="6">
    <location>
        <begin position="6"/>
        <end position="31"/>
    </location>
</feature>
<dbReference type="PANTHER" id="PTHR31465:SF1">
    <property type="entry name" value="PROTEIN RTA1-RELATED"/>
    <property type="match status" value="1"/>
</dbReference>
<gene>
    <name evidence="7" type="ORF">BCV69DRAFT_240173</name>
</gene>
<dbReference type="GeneID" id="37011727"/>
<feature type="transmembrane region" description="Helical" evidence="6">
    <location>
        <begin position="38"/>
        <end position="60"/>
    </location>
</feature>
<keyword evidence="8" id="KW-1185">Reference proteome</keyword>
<sequence length="305" mass="33476">PDSALAYVPSLAGNTIICSFYAAFTVIAAYLTIRHRAWWAICLPTGTFFSALGFALRIVLRSPANQGDKAIFIPQYLFVVLPPACFLGFAYIVGGRLLVAVTAMDGGAVTKPGMEPLCSTPADNGHSRNVSLEPTDTRQPPLSQRSPFAILPPRLYTFIFVMSDIVTFVVQAVGASLQTSDDYDTVLTGSHIYLAGAAAQMASFFLFALIMIHSHCKLYLVDPESYSFKRAFVKRNPGSVLFVTLHAVGICILLRCAFRTAEMALGVRSHLYNTEIYTFLLDALPLLIVVAFFLVVWPKKYLDRV</sequence>
<evidence type="ECO:0000256" key="1">
    <source>
        <dbReference type="ARBA" id="ARBA00004141"/>
    </source>
</evidence>
<feature type="non-terminal residue" evidence="7">
    <location>
        <position position="305"/>
    </location>
</feature>
<evidence type="ECO:0000256" key="6">
    <source>
        <dbReference type="SAM" id="Phobius"/>
    </source>
</evidence>